<dbReference type="PIRSF" id="PIRSF037263">
    <property type="entry name" value="DUF951_bac"/>
    <property type="match status" value="1"/>
</dbReference>
<dbReference type="Proteomes" id="UP001589836">
    <property type="component" value="Unassembled WGS sequence"/>
</dbReference>
<dbReference type="EMBL" id="JBHLTP010000024">
    <property type="protein sequence ID" value="MFC0525965.1"/>
    <property type="molecule type" value="Genomic_DNA"/>
</dbReference>
<reference evidence="1 2" key="1">
    <citation type="submission" date="2024-09" db="EMBL/GenBank/DDBJ databases">
        <authorList>
            <person name="Sun Q."/>
            <person name="Mori K."/>
        </authorList>
    </citation>
    <scope>NUCLEOTIDE SEQUENCE [LARGE SCALE GENOMIC DNA]</scope>
    <source>
        <strain evidence="1 2">NCAIM B.02529</strain>
    </source>
</reference>
<name>A0ABV6LU90_9BACI</name>
<gene>
    <name evidence="1" type="ORF">ACFFGV_20530</name>
</gene>
<comment type="caution">
    <text evidence="1">The sequence shown here is derived from an EMBL/GenBank/DDBJ whole genome shotgun (WGS) entry which is preliminary data.</text>
</comment>
<sequence length="67" mass="7832">MTEKEYGLNDVVQMKKAHPCGENRWKIIRLGMDIRIKCEGCGHSVLIPRRRFDSKMKKVLEKADQES</sequence>
<accession>A0ABV6LU90</accession>
<dbReference type="InterPro" id="IPR009296">
    <property type="entry name" value="DUF951"/>
</dbReference>
<dbReference type="PANTHER" id="PTHR38455:SF1">
    <property type="entry name" value="DUF951 DOMAIN-CONTAINING PROTEIN"/>
    <property type="match status" value="1"/>
</dbReference>
<dbReference type="PANTHER" id="PTHR38455">
    <property type="entry name" value="HYPOTHETICAL CYTOSOLIC PROTEIN"/>
    <property type="match status" value="1"/>
</dbReference>
<dbReference type="Pfam" id="PF06107">
    <property type="entry name" value="DUF951"/>
    <property type="match status" value="1"/>
</dbReference>
<evidence type="ECO:0000313" key="1">
    <source>
        <dbReference type="EMBL" id="MFC0525965.1"/>
    </source>
</evidence>
<evidence type="ECO:0000313" key="2">
    <source>
        <dbReference type="Proteomes" id="UP001589836"/>
    </source>
</evidence>
<dbReference type="RefSeq" id="WP_377351821.1">
    <property type="nucleotide sequence ID" value="NZ_JBHLTP010000024.1"/>
</dbReference>
<organism evidence="1 2">
    <name type="scientific">Pontibacillus salicampi</name>
    <dbReference type="NCBI Taxonomy" id="1449801"/>
    <lineage>
        <taxon>Bacteria</taxon>
        <taxon>Bacillati</taxon>
        <taxon>Bacillota</taxon>
        <taxon>Bacilli</taxon>
        <taxon>Bacillales</taxon>
        <taxon>Bacillaceae</taxon>
        <taxon>Pontibacillus</taxon>
    </lineage>
</organism>
<proteinExistence type="predicted"/>
<keyword evidence="2" id="KW-1185">Reference proteome</keyword>
<protein>
    <submittedName>
        <fullName evidence="1">DUF951 domain-containing protein</fullName>
    </submittedName>
</protein>